<protein>
    <recommendedName>
        <fullName evidence="5">DUF4232 domain-containing protein</fullName>
    </recommendedName>
</protein>
<feature type="compositionally biased region" description="Acidic residues" evidence="1">
    <location>
        <begin position="227"/>
        <end position="239"/>
    </location>
</feature>
<name>A0ABT9NGY2_9ACTO</name>
<evidence type="ECO:0000256" key="1">
    <source>
        <dbReference type="SAM" id="MobiDB-lite"/>
    </source>
</evidence>
<dbReference type="EMBL" id="JAUSQX010000001">
    <property type="protein sequence ID" value="MDP9806664.1"/>
    <property type="molecule type" value="Genomic_DNA"/>
</dbReference>
<evidence type="ECO:0000256" key="2">
    <source>
        <dbReference type="SAM" id="Phobius"/>
    </source>
</evidence>
<keyword evidence="2" id="KW-0812">Transmembrane</keyword>
<dbReference type="RefSeq" id="WP_307682876.1">
    <property type="nucleotide sequence ID" value="NZ_JAUSQX010000001.1"/>
</dbReference>
<accession>A0ABT9NGY2</accession>
<keyword evidence="2" id="KW-0472">Membrane</keyword>
<feature type="compositionally biased region" description="Basic residues" evidence="1">
    <location>
        <begin position="1"/>
        <end position="11"/>
    </location>
</feature>
<feature type="region of interest" description="Disordered" evidence="1">
    <location>
        <begin position="1"/>
        <end position="20"/>
    </location>
</feature>
<gene>
    <name evidence="3" type="ORF">J2S70_001246</name>
</gene>
<comment type="caution">
    <text evidence="3">The sequence shown here is derived from an EMBL/GenBank/DDBJ whole genome shotgun (WGS) entry which is preliminary data.</text>
</comment>
<evidence type="ECO:0008006" key="5">
    <source>
        <dbReference type="Google" id="ProtNLM"/>
    </source>
</evidence>
<feature type="compositionally biased region" description="Acidic residues" evidence="1">
    <location>
        <begin position="250"/>
        <end position="260"/>
    </location>
</feature>
<evidence type="ECO:0000313" key="4">
    <source>
        <dbReference type="Proteomes" id="UP001243212"/>
    </source>
</evidence>
<proteinExistence type="predicted"/>
<evidence type="ECO:0000313" key="3">
    <source>
        <dbReference type="EMBL" id="MDP9806664.1"/>
    </source>
</evidence>
<organism evidence="3 4">
    <name type="scientific">Trueperella bonasi</name>
    <dbReference type="NCBI Taxonomy" id="312286"/>
    <lineage>
        <taxon>Bacteria</taxon>
        <taxon>Bacillati</taxon>
        <taxon>Actinomycetota</taxon>
        <taxon>Actinomycetes</taxon>
        <taxon>Actinomycetales</taxon>
        <taxon>Actinomycetaceae</taxon>
        <taxon>Trueperella</taxon>
    </lineage>
</organism>
<keyword evidence="4" id="KW-1185">Reference proteome</keyword>
<dbReference type="Proteomes" id="UP001243212">
    <property type="component" value="Unassembled WGS sequence"/>
</dbReference>
<keyword evidence="2" id="KW-1133">Transmembrane helix</keyword>
<feature type="region of interest" description="Disordered" evidence="1">
    <location>
        <begin position="197"/>
        <end position="260"/>
    </location>
</feature>
<feature type="transmembrane region" description="Helical" evidence="2">
    <location>
        <begin position="29"/>
        <end position="51"/>
    </location>
</feature>
<reference evidence="3 4" key="1">
    <citation type="submission" date="2023-07" db="EMBL/GenBank/DDBJ databases">
        <title>Sequencing the genomes of 1000 actinobacteria strains.</title>
        <authorList>
            <person name="Klenk H.-P."/>
        </authorList>
    </citation>
    <scope>NUCLEOTIDE SEQUENCE [LARGE SCALE GENOMIC DNA]</scope>
    <source>
        <strain evidence="3 4">DSM 17163</strain>
    </source>
</reference>
<sequence length="260" mass="27273">MPQRPGPRKPSSRSVRSAAGGLSQRQKTVIFAATAVVLAVLAVVFVMRYALSKIESHTAPASPVEQFAPVECSSDMLVTSAERLGEQAGQPMQFTASITNTGERPCHFDATDLRLNITSGDQTVYDTATCQTGIGSKVLLLDTGLTTSQPLQWNGINAGVDCSGASFAQPGTYVARIFLAGEELLESGMVFELSATPAAKPAPDEAADNQQADDGAEQSEAGQVGEASEDDQAAEEVPNDEGVQAPTELQADDPVEDVEE</sequence>